<evidence type="ECO:0000313" key="1">
    <source>
        <dbReference type="EMBL" id="KAJ3507368.1"/>
    </source>
</evidence>
<dbReference type="EMBL" id="JANRMS010004613">
    <property type="protein sequence ID" value="KAJ3507368.1"/>
    <property type="molecule type" value="Genomic_DNA"/>
</dbReference>
<sequence length="528" mass="59884">MEGDVDGVMERPTAASGMSPDDLQREKDKWDAWNLQKGLSRTESKRRYVEALIDTMHRYATTPDAKELVAELEFVWNQIKHNSPSSSMSSPRANRSTGASQRFGEQASDVEGPMKVISPMSEHDEAELRSQRQLDLEERWKKHKAQSNAEAAEVAALREQITTGREWRAKKERSFPAWVKWFAWLVMKHLVADLIILAVVLLWMRKRKDRRLEDLVRAALRLPPASPVKVYRRPLIGVFHMLLSERKPPLTYAGTNCSQNPVSPLAITLHPPTHLQHPQPQPHIVTCARRPDCNAALLCSRRQRPDLDRNLRPPRKTSMTDPSTAAPQARTGMSDLDQIPDPDGHPIIPVLGSLAPSIFVPITNSSTFKDTYNPFTTTKVEAMQKELEAMDSHAIACRENFLALCHRERQRIFQEGRRFEALEQKTGQVSPELPRGLHPKDQAAMIANMEAEPERGKDYNLSGAAKPVFQPQQARSLRERQAKQMMQFADFAAEMGETREDHVAKRRAEFEAELKKEQAKEDLGGTAK</sequence>
<organism evidence="1 2">
    <name type="scientific">Fusarium decemcellulare</name>
    <dbReference type="NCBI Taxonomy" id="57161"/>
    <lineage>
        <taxon>Eukaryota</taxon>
        <taxon>Fungi</taxon>
        <taxon>Dikarya</taxon>
        <taxon>Ascomycota</taxon>
        <taxon>Pezizomycotina</taxon>
        <taxon>Sordariomycetes</taxon>
        <taxon>Hypocreomycetidae</taxon>
        <taxon>Hypocreales</taxon>
        <taxon>Nectriaceae</taxon>
        <taxon>Fusarium</taxon>
        <taxon>Fusarium decemcellulare species complex</taxon>
    </lineage>
</organism>
<protein>
    <submittedName>
        <fullName evidence="1">Uncharacterized protein</fullName>
    </submittedName>
</protein>
<accession>A0ACC1RFQ7</accession>
<evidence type="ECO:0000313" key="2">
    <source>
        <dbReference type="Proteomes" id="UP001148629"/>
    </source>
</evidence>
<gene>
    <name evidence="1" type="ORF">NM208_g15966</name>
</gene>
<dbReference type="Proteomes" id="UP001148629">
    <property type="component" value="Unassembled WGS sequence"/>
</dbReference>
<keyword evidence="2" id="KW-1185">Reference proteome</keyword>
<comment type="caution">
    <text evidence="1">The sequence shown here is derived from an EMBL/GenBank/DDBJ whole genome shotgun (WGS) entry which is preliminary data.</text>
</comment>
<proteinExistence type="predicted"/>
<name>A0ACC1RFQ7_9HYPO</name>
<reference evidence="1" key="1">
    <citation type="submission" date="2022-08" db="EMBL/GenBank/DDBJ databases">
        <title>Genome Sequence of Fusarium decemcellulare.</title>
        <authorList>
            <person name="Buettner E."/>
        </authorList>
    </citation>
    <scope>NUCLEOTIDE SEQUENCE</scope>
    <source>
        <strain evidence="1">Babe19</strain>
    </source>
</reference>